<dbReference type="PANTHER" id="PTHR43272:SF33">
    <property type="entry name" value="AMP-BINDING DOMAIN-CONTAINING PROTEIN-RELATED"/>
    <property type="match status" value="1"/>
</dbReference>
<dbReference type="EMBL" id="CP078145">
    <property type="protein sequence ID" value="QXN88057.1"/>
    <property type="molecule type" value="Genomic_DNA"/>
</dbReference>
<comment type="similarity">
    <text evidence="5">Belongs to the ATP-dependent AMP-binding enzyme family. Carboxylic acid reductase subfamily.</text>
</comment>
<accession>A0ABX8REM5</accession>
<dbReference type="Pfam" id="PF07993">
    <property type="entry name" value="NAD_binding_4"/>
    <property type="match status" value="1"/>
</dbReference>
<feature type="binding site" evidence="5">
    <location>
        <position position="376"/>
    </location>
    <ligand>
        <name>AMP</name>
        <dbReference type="ChEBI" id="CHEBI:456215"/>
    </ligand>
</feature>
<dbReference type="HAMAP" id="MF_02247">
    <property type="entry name" value="Carbox_acid_reduct"/>
    <property type="match status" value="1"/>
</dbReference>
<dbReference type="NCBIfam" id="TIGR01746">
    <property type="entry name" value="Thioester-redct"/>
    <property type="match status" value="1"/>
</dbReference>
<dbReference type="EC" id="1.2.1.-" evidence="5"/>
<dbReference type="Proteomes" id="UP000694257">
    <property type="component" value="Chromosome"/>
</dbReference>
<keyword evidence="4 5" id="KW-0067">ATP-binding</keyword>
<keyword evidence="1 5" id="KW-0596">Phosphopantetheine</keyword>
<dbReference type="Pfam" id="PF00550">
    <property type="entry name" value="PP-binding"/>
    <property type="match status" value="1"/>
</dbReference>
<evidence type="ECO:0000256" key="3">
    <source>
        <dbReference type="ARBA" id="ARBA00022741"/>
    </source>
</evidence>
<reference evidence="7 8" key="1">
    <citation type="submission" date="2021-07" db="EMBL/GenBank/DDBJ databases">
        <title>Whole Genome Sequence of Nocardia Iowensis.</title>
        <authorList>
            <person name="Lamm A."/>
            <person name="Collins-Fairclough A.M."/>
            <person name="Bunk B."/>
            <person name="Sproer C."/>
        </authorList>
    </citation>
    <scope>NUCLEOTIDE SEQUENCE [LARGE SCALE GENOMIC DNA]</scope>
    <source>
        <strain evidence="7 8">NRRL 5646</strain>
    </source>
</reference>
<feature type="binding site" evidence="5">
    <location>
        <position position="402"/>
    </location>
    <ligand>
        <name>AMP</name>
        <dbReference type="ChEBI" id="CHEBI:456215"/>
    </ligand>
</feature>
<feature type="binding site" evidence="5">
    <location>
        <position position="803"/>
    </location>
    <ligand>
        <name>NADP(+)</name>
        <dbReference type="ChEBI" id="CHEBI:58349"/>
    </ligand>
</feature>
<evidence type="ECO:0000256" key="5">
    <source>
        <dbReference type="HAMAP-Rule" id="MF_02247"/>
    </source>
</evidence>
<feature type="binding site" evidence="5">
    <location>
        <position position="476"/>
    </location>
    <ligand>
        <name>AMP</name>
        <dbReference type="ChEBI" id="CHEBI:456215"/>
    </ligand>
</feature>
<dbReference type="InterPro" id="IPR020806">
    <property type="entry name" value="PKS_PP-bd"/>
</dbReference>
<keyword evidence="5" id="KW-0560">Oxidoreductase</keyword>
<comment type="domain">
    <text evidence="5">The N-terminal domain likely catalyzes substrate activation by formation of an initial acyl-AMP intermediate, the central region contains the phosphopantetheine attachment site, and the C-terminal domain catalyzes the reduction by NADPH of the intermediate thioester formed from the attack of the phosphopantetheine thiol at the carbonyl carbon of acyl-AMP.</text>
</comment>
<dbReference type="RefSeq" id="WP_218468941.1">
    <property type="nucleotide sequence ID" value="NZ_BAABJN010000008.1"/>
</dbReference>
<dbReference type="InterPro" id="IPR046407">
    <property type="entry name" value="CAR"/>
</dbReference>
<keyword evidence="3 5" id="KW-0547">Nucleotide-binding</keyword>
<dbReference type="InterPro" id="IPR000873">
    <property type="entry name" value="AMP-dep_synth/lig_dom"/>
</dbReference>
<proteinExistence type="inferred from homology"/>
<comment type="function">
    <text evidence="5">Catalyzes the ATP- and NADPH-dependent reduction of carboxylic acids to the corresponding aldehydes.</text>
</comment>
<dbReference type="PROSITE" id="PS00455">
    <property type="entry name" value="AMP_BINDING"/>
    <property type="match status" value="1"/>
</dbReference>
<evidence type="ECO:0000259" key="6">
    <source>
        <dbReference type="PROSITE" id="PS50075"/>
    </source>
</evidence>
<feature type="binding site" evidence="5">
    <location>
        <begin position="488"/>
        <end position="491"/>
    </location>
    <ligand>
        <name>AMP</name>
        <dbReference type="ChEBI" id="CHEBI:456215"/>
    </ligand>
</feature>
<dbReference type="InterPro" id="IPR013120">
    <property type="entry name" value="FAR_NAD-bd"/>
</dbReference>
<feature type="binding site" evidence="5">
    <location>
        <position position="935"/>
    </location>
    <ligand>
        <name>NADP(+)</name>
        <dbReference type="ChEBI" id="CHEBI:58349"/>
    </ligand>
</feature>
<feature type="binding site" evidence="5">
    <location>
        <begin position="766"/>
        <end position="769"/>
    </location>
    <ligand>
        <name>NADP(+)</name>
        <dbReference type="ChEBI" id="CHEBI:58349"/>
    </ligand>
</feature>
<comment type="catalytic activity">
    <reaction evidence="5">
        <text>a carboxylate + ATP + NADPH + H(+) = an aldehyde + AMP + diphosphate + NADP(+)</text>
        <dbReference type="Rhea" id="RHEA:50916"/>
        <dbReference type="ChEBI" id="CHEBI:15378"/>
        <dbReference type="ChEBI" id="CHEBI:17478"/>
        <dbReference type="ChEBI" id="CHEBI:29067"/>
        <dbReference type="ChEBI" id="CHEBI:30616"/>
        <dbReference type="ChEBI" id="CHEBI:33019"/>
        <dbReference type="ChEBI" id="CHEBI:57783"/>
        <dbReference type="ChEBI" id="CHEBI:58349"/>
        <dbReference type="ChEBI" id="CHEBI:456215"/>
    </reaction>
</comment>
<evidence type="ECO:0000313" key="7">
    <source>
        <dbReference type="EMBL" id="QXN88057.1"/>
    </source>
</evidence>
<dbReference type="Pfam" id="PF00501">
    <property type="entry name" value="AMP-binding"/>
    <property type="match status" value="1"/>
</dbReference>
<keyword evidence="8" id="KW-1185">Reference proteome</keyword>
<feature type="binding site" evidence="5">
    <location>
        <position position="962"/>
    </location>
    <ligand>
        <name>NADP(+)</name>
        <dbReference type="ChEBI" id="CHEBI:58349"/>
    </ligand>
</feature>
<feature type="modified residue" description="O-(pantetheine 4'-phosphoryl)serine" evidence="5">
    <location>
        <position position="671"/>
    </location>
</feature>
<organism evidence="7 8">
    <name type="scientific">Nocardia iowensis</name>
    <dbReference type="NCBI Taxonomy" id="204891"/>
    <lineage>
        <taxon>Bacteria</taxon>
        <taxon>Bacillati</taxon>
        <taxon>Actinomycetota</taxon>
        <taxon>Actinomycetes</taxon>
        <taxon>Mycobacteriales</taxon>
        <taxon>Nocardiaceae</taxon>
        <taxon>Nocardia</taxon>
    </lineage>
</organism>
<feature type="binding site" evidence="5">
    <location>
        <position position="939"/>
    </location>
    <ligand>
        <name>NADP(+)</name>
        <dbReference type="ChEBI" id="CHEBI:58349"/>
    </ligand>
</feature>
<sequence>MDDNETLQRRIEELIAQDEQVAAAVPSTEVMAAVDRDGLAFAGMLEMIIEGYGDRPALGQRGVGYVTDDSGRSRTRLLPRYDTISYRQLWQRIGAVASAWYHDPEFPLRAGDFVAVLGFASVDYATVDLACGYLGTVSVPLQAGSAEAALSAIVAETEPRMLATSAEELAVAMRLARAAESICRVVVFDYDDRDDDHRDALRAARNGQGDKPVRVDTLDELLARGRELPVAPARTEADPNELALIIYTSGSTGAPKGAIYTDRLVSKLWRAGCRRPVPTVQLNYMPMSHVAARMLMGAALIRGGTLYFAARSDMSTLLEDLALVRPTSQFLVPRVCDLIFQHYRSELARAGSETQVKTALREHLLGGRVIHAGTSSAPIAAEMKDFIESVLDIPLHDNFGTTETGPDVILDTVVQHPPVLDYKLVDVPELGYFRTDRPYPRGELLVKVDTQIPGYYKRPELNEQIFDADGYYRTGDVMAELAPDRLVYLDRSKNVLKLSQGEFVAVSKLDALYISSPLVRQIYVYGSSVRSYLLAVVVPTADACAAHPDAAELKAAVLASLQQVGQQAALSSYEIPRDILLETEPFSIENGMLSGIGKSLRPKLKQRYDERLEQLYADIEHQQQSQLATLRHEGRELPAAQAVGRAVQVVLGCAATDLRPDAHFTDLGGDSLSALSLSNLLGEIFQLGVPVGVIVSPATTLQGLADYIQAQQSSMKPAPTAASVHGSELRAADLTLDKFIDADTLAATTTPRVDSQPQTVLLTGANGYLGRFLCLEWLQRLHDSAGTLVCIVRGSDAAAARERLDGAFDSGDPELLRRYHELADGTLEVLPGDIGYPNLGLGEDDWRHLAGTADLIVHAAALVNHVLPYDQLFGPNVVGTAEIIRLALTERIKPVTYLSTVAVASQIDPQIFTENGHIREISPVRTLGDDYANGYGNSKWAGEVLLREANEHYGLPVTTFRSDMILAHSRYAGQLNVPDMFTRLLLSVLVTGLAPKSFYELDARGNRRRAHYDGLPADFTAAAITALGPQTTSGYQTFDVINPHDDGISLDTFVDWLIEAGHPIQCLDDYPTWLSRFTTALLALPERQRQHSIIPLLHAFQQPEAPLRGAALPAKEFQTAVQAAGLGPQRDIPHLSPALIEKYVADLRLLNLI</sequence>
<feature type="binding site" evidence="5">
    <location>
        <position position="899"/>
    </location>
    <ligand>
        <name>NADP(+)</name>
        <dbReference type="ChEBI" id="CHEBI:58349"/>
    </ligand>
</feature>
<feature type="binding site" evidence="5">
    <location>
        <position position="598"/>
    </location>
    <ligand>
        <name>AMP</name>
        <dbReference type="ChEBI" id="CHEBI:456215"/>
    </ligand>
</feature>
<name>A0ABX8REM5_NOCIO</name>
<evidence type="ECO:0000256" key="4">
    <source>
        <dbReference type="ARBA" id="ARBA00022840"/>
    </source>
</evidence>
<dbReference type="InterPro" id="IPR009081">
    <property type="entry name" value="PP-bd_ACP"/>
</dbReference>
<dbReference type="SMART" id="SM00823">
    <property type="entry name" value="PKS_PP"/>
    <property type="match status" value="1"/>
</dbReference>
<dbReference type="PANTHER" id="PTHR43272">
    <property type="entry name" value="LONG-CHAIN-FATTY-ACID--COA LIGASE"/>
    <property type="match status" value="1"/>
</dbReference>
<protein>
    <recommendedName>
        <fullName evidence="5">Carboxylic acid reductase</fullName>
        <shortName evidence="5">CAR</shortName>
        <ecNumber evidence="5">1.2.1.-</ecNumber>
    </recommendedName>
    <alternativeName>
        <fullName evidence="5">ATP/NADPH-dependent carboxylic acid reductase</fullName>
    </alternativeName>
</protein>
<comment type="caution">
    <text evidence="5">Lacks conserved residue(s) required for the propagation of feature annotation.</text>
</comment>
<feature type="binding site" evidence="5">
    <location>
        <position position="793"/>
    </location>
    <ligand>
        <name>NADP(+)</name>
        <dbReference type="ChEBI" id="CHEBI:58349"/>
    </ligand>
</feature>
<keyword evidence="2 5" id="KW-0597">Phosphoprotein</keyword>
<dbReference type="CDD" id="cd05235">
    <property type="entry name" value="SDR_e1"/>
    <property type="match status" value="1"/>
</dbReference>
<gene>
    <name evidence="5" type="primary">car</name>
    <name evidence="7" type="ORF">KV110_20740</name>
</gene>
<evidence type="ECO:0000313" key="8">
    <source>
        <dbReference type="Proteomes" id="UP000694257"/>
    </source>
</evidence>
<dbReference type="InterPro" id="IPR010080">
    <property type="entry name" value="Thioester_reductase-like_dom"/>
</dbReference>
<dbReference type="PROSITE" id="PS50075">
    <property type="entry name" value="CARRIER"/>
    <property type="match status" value="1"/>
</dbReference>
<keyword evidence="5" id="KW-0521">NADP</keyword>
<evidence type="ECO:0000256" key="1">
    <source>
        <dbReference type="ARBA" id="ARBA00022450"/>
    </source>
</evidence>
<comment type="cofactor">
    <cofactor evidence="5">
        <name>pantetheine 4'-phosphate</name>
        <dbReference type="ChEBI" id="CHEBI:47942"/>
    </cofactor>
    <text evidence="5">Binds 1 phosphopantetheine covalently.</text>
</comment>
<feature type="binding site" evidence="5">
    <location>
        <position position="289"/>
    </location>
    <ligand>
        <name>AMP</name>
        <dbReference type="ChEBI" id="CHEBI:456215"/>
    </ligand>
</feature>
<feature type="binding site" evidence="5">
    <location>
        <position position="497"/>
    </location>
    <ligand>
        <name>AMP</name>
        <dbReference type="ChEBI" id="CHEBI:456215"/>
    </ligand>
</feature>
<dbReference type="InterPro" id="IPR020845">
    <property type="entry name" value="AMP-binding_CS"/>
</dbReference>
<dbReference type="NCBIfam" id="NF041592">
    <property type="entry name" value="carboxyl_red"/>
    <property type="match status" value="1"/>
</dbReference>
<evidence type="ECO:0000256" key="2">
    <source>
        <dbReference type="ARBA" id="ARBA00022553"/>
    </source>
</evidence>
<feature type="domain" description="Carrier" evidence="6">
    <location>
        <begin position="637"/>
        <end position="712"/>
    </location>
</feature>